<dbReference type="HOGENOM" id="CLU_2596638_0_0_1"/>
<reference evidence="2 3" key="1">
    <citation type="journal article" date="2012" name="BMC Genomics">
        <title>Comparative genomics of the white-rot fungi, Phanerochaete carnosa and P. chrysosporium, to elucidate the genetic basis of the distinct wood types they colonize.</title>
        <authorList>
            <person name="Suzuki H."/>
            <person name="MacDonald J."/>
            <person name="Syed K."/>
            <person name="Salamov A."/>
            <person name="Hori C."/>
            <person name="Aerts A."/>
            <person name="Henrissat B."/>
            <person name="Wiebenga A."/>
            <person name="vanKuyk P.A."/>
            <person name="Barry K."/>
            <person name="Lindquist E."/>
            <person name="LaButti K."/>
            <person name="Lapidus A."/>
            <person name="Lucas S."/>
            <person name="Coutinho P."/>
            <person name="Gong Y."/>
            <person name="Samejima M."/>
            <person name="Mahadevan R."/>
            <person name="Abou-Zaid M."/>
            <person name="de Vries R.P."/>
            <person name="Igarashi K."/>
            <person name="Yadav J.S."/>
            <person name="Grigoriev I.V."/>
            <person name="Master E.R."/>
        </authorList>
    </citation>
    <scope>NUCLEOTIDE SEQUENCE [LARGE SCALE GENOMIC DNA]</scope>
    <source>
        <strain evidence="2 3">HHB-10118-sp</strain>
    </source>
</reference>
<evidence type="ECO:0000313" key="3">
    <source>
        <dbReference type="Proteomes" id="UP000008370"/>
    </source>
</evidence>
<dbReference type="STRING" id="650164.K5UIC9"/>
<name>K5UIC9_PHACS</name>
<dbReference type="KEGG" id="pco:PHACADRAFT_107097"/>
<sequence>HNVECSEPRADARLLGKLDSELIEPLWISPTLVDSWSFTVMPPLSKLRQSRLGLGERFEGFKYGKEIWDTYTELKDLFEQ</sequence>
<dbReference type="OrthoDB" id="21243at2759"/>
<dbReference type="AlphaFoldDB" id="K5UIC9"/>
<dbReference type="GO" id="GO:0004824">
    <property type="term" value="F:lysine-tRNA ligase activity"/>
    <property type="evidence" value="ECO:0007669"/>
    <property type="project" value="TreeGrafter"/>
</dbReference>
<proteinExistence type="predicted"/>
<dbReference type="RefSeq" id="XP_007402177.1">
    <property type="nucleotide sequence ID" value="XM_007402115.1"/>
</dbReference>
<dbReference type="GO" id="GO:0000049">
    <property type="term" value="F:tRNA binding"/>
    <property type="evidence" value="ECO:0007669"/>
    <property type="project" value="TreeGrafter"/>
</dbReference>
<dbReference type="PANTHER" id="PTHR42918">
    <property type="entry name" value="LYSYL-TRNA SYNTHETASE"/>
    <property type="match status" value="1"/>
</dbReference>
<evidence type="ECO:0000256" key="1">
    <source>
        <dbReference type="ARBA" id="ARBA00022741"/>
    </source>
</evidence>
<dbReference type="GO" id="GO:0005829">
    <property type="term" value="C:cytosol"/>
    <property type="evidence" value="ECO:0007669"/>
    <property type="project" value="TreeGrafter"/>
</dbReference>
<evidence type="ECO:0000313" key="2">
    <source>
        <dbReference type="EMBL" id="EKM49271.1"/>
    </source>
</evidence>
<organism evidence="2 3">
    <name type="scientific">Phanerochaete carnosa (strain HHB-10118-sp)</name>
    <name type="common">White-rot fungus</name>
    <name type="synonym">Peniophora carnosa</name>
    <dbReference type="NCBI Taxonomy" id="650164"/>
    <lineage>
        <taxon>Eukaryota</taxon>
        <taxon>Fungi</taxon>
        <taxon>Dikarya</taxon>
        <taxon>Basidiomycota</taxon>
        <taxon>Agaricomycotina</taxon>
        <taxon>Agaricomycetes</taxon>
        <taxon>Polyporales</taxon>
        <taxon>Phanerochaetaceae</taxon>
        <taxon>Phanerochaete</taxon>
    </lineage>
</organism>
<dbReference type="PANTHER" id="PTHR42918:SF9">
    <property type="entry name" value="LYSINE--TRNA LIGASE"/>
    <property type="match status" value="1"/>
</dbReference>
<dbReference type="GeneID" id="18907445"/>
<gene>
    <name evidence="2" type="ORF">PHACADRAFT_107097</name>
</gene>
<dbReference type="GO" id="GO:0006430">
    <property type="term" value="P:lysyl-tRNA aminoacylation"/>
    <property type="evidence" value="ECO:0007669"/>
    <property type="project" value="TreeGrafter"/>
</dbReference>
<keyword evidence="1" id="KW-0547">Nucleotide-binding</keyword>
<dbReference type="EMBL" id="JH930494">
    <property type="protein sequence ID" value="EKM49271.1"/>
    <property type="molecule type" value="Genomic_DNA"/>
</dbReference>
<dbReference type="InterPro" id="IPR045864">
    <property type="entry name" value="aa-tRNA-synth_II/BPL/LPL"/>
</dbReference>
<protein>
    <submittedName>
        <fullName evidence="2">Uncharacterized protein</fullName>
    </submittedName>
</protein>
<dbReference type="Gene3D" id="3.30.930.10">
    <property type="entry name" value="Bira Bifunctional Protein, Domain 2"/>
    <property type="match status" value="1"/>
</dbReference>
<accession>K5UIC9</accession>
<dbReference type="InParanoid" id="K5UIC9"/>
<keyword evidence="3" id="KW-1185">Reference proteome</keyword>
<feature type="non-terminal residue" evidence="2">
    <location>
        <position position="1"/>
    </location>
</feature>
<dbReference type="Proteomes" id="UP000008370">
    <property type="component" value="Unassembled WGS sequence"/>
</dbReference>